<dbReference type="InterPro" id="IPR015422">
    <property type="entry name" value="PyrdxlP-dep_Trfase_small"/>
</dbReference>
<dbReference type="EMBL" id="WUMU01000030">
    <property type="protein sequence ID" value="MXN20547.1"/>
    <property type="molecule type" value="Genomic_DNA"/>
</dbReference>
<reference evidence="5 6" key="1">
    <citation type="submission" date="2019-12" db="EMBL/GenBank/DDBJ databases">
        <authorList>
            <person name="Li M."/>
        </authorList>
    </citation>
    <scope>NUCLEOTIDE SEQUENCE [LARGE SCALE GENOMIC DNA]</scope>
    <source>
        <strain evidence="5 6">GBMRC 2024</strain>
    </source>
</reference>
<feature type="domain" description="Aminotransferase class I/classII large" evidence="4">
    <location>
        <begin position="91"/>
        <end position="434"/>
    </location>
</feature>
<dbReference type="InterPro" id="IPR050087">
    <property type="entry name" value="AON_synthase_class-II"/>
</dbReference>
<comment type="cofactor">
    <cofactor evidence="1">
        <name>pyridoxal 5'-phosphate</name>
        <dbReference type="ChEBI" id="CHEBI:597326"/>
    </cofactor>
</comment>
<dbReference type="PANTHER" id="PTHR13693:SF3">
    <property type="entry name" value="LD36009P"/>
    <property type="match status" value="1"/>
</dbReference>
<sequence>MTLSTARRGLDPDIRRRMLSQAGAAPVRPEAGLPRSGGPAPGRLAGLDRLEAVQRGAALERALALLDLEPPYFRMHDGHAGAETRIADRACLNFATYDYLGLNADPRPARAAVQAIGRYGVSAGGSRMVSGERPVHRALEARLARHYNSEAALSFVSGHGTNMSLLAAVTGPGDLIVHDAHIHNSVRMGAALSGASVRSFAHNDLAALERILAHNRPLCRNLLIVVEGLYSMDGDLPNLPGLLALRDCYDAWLMVDEAHALGCVGARGQGVAAHYGLDPACVDIWMGTLSKTLASTGGYVAGSGALIRLLKHEAAGHVFSVALPPMLAASALCALELLEQEPERCARLRENGAYFAARAAELGLNTGTGQGFGIMPVMVGASPVAVKLSERLLEAGVNVAPVTFPGVPMNAARLRFFLSSDHTEAQIDQGLRALRQALDRLEEEGFLGLVEGLGAEG</sequence>
<gene>
    <name evidence="5" type="ORF">GR170_22180</name>
</gene>
<keyword evidence="2 5" id="KW-0808">Transferase</keyword>
<organism evidence="5 6">
    <name type="scientific">Pseudooceanicola albus</name>
    <dbReference type="NCBI Taxonomy" id="2692189"/>
    <lineage>
        <taxon>Bacteria</taxon>
        <taxon>Pseudomonadati</taxon>
        <taxon>Pseudomonadota</taxon>
        <taxon>Alphaproteobacteria</taxon>
        <taxon>Rhodobacterales</taxon>
        <taxon>Paracoccaceae</taxon>
        <taxon>Pseudooceanicola</taxon>
    </lineage>
</organism>
<evidence type="ECO:0000313" key="5">
    <source>
        <dbReference type="EMBL" id="MXN20547.1"/>
    </source>
</evidence>
<evidence type="ECO:0000256" key="3">
    <source>
        <dbReference type="SAM" id="MobiDB-lite"/>
    </source>
</evidence>
<dbReference type="Gene3D" id="3.40.640.10">
    <property type="entry name" value="Type I PLP-dependent aspartate aminotransferase-like (Major domain)"/>
    <property type="match status" value="1"/>
</dbReference>
<dbReference type="Pfam" id="PF00155">
    <property type="entry name" value="Aminotran_1_2"/>
    <property type="match status" value="1"/>
</dbReference>
<dbReference type="Proteomes" id="UP000477911">
    <property type="component" value="Unassembled WGS sequence"/>
</dbReference>
<dbReference type="InterPro" id="IPR004839">
    <property type="entry name" value="Aminotransferase_I/II_large"/>
</dbReference>
<dbReference type="RefSeq" id="WP_160896664.1">
    <property type="nucleotide sequence ID" value="NZ_WUMU01000030.1"/>
</dbReference>
<feature type="region of interest" description="Disordered" evidence="3">
    <location>
        <begin position="21"/>
        <end position="44"/>
    </location>
</feature>
<dbReference type="GO" id="GO:0008483">
    <property type="term" value="F:transaminase activity"/>
    <property type="evidence" value="ECO:0007669"/>
    <property type="project" value="UniProtKB-KW"/>
</dbReference>
<dbReference type="CDD" id="cd06454">
    <property type="entry name" value="KBL_like"/>
    <property type="match status" value="1"/>
</dbReference>
<name>A0A6L7GAC8_9RHOB</name>
<dbReference type="AlphaFoldDB" id="A0A6L7GAC8"/>
<dbReference type="InterPro" id="IPR015424">
    <property type="entry name" value="PyrdxlP-dep_Trfase"/>
</dbReference>
<comment type="caution">
    <text evidence="5">The sequence shown here is derived from an EMBL/GenBank/DDBJ whole genome shotgun (WGS) entry which is preliminary data.</text>
</comment>
<evidence type="ECO:0000259" key="4">
    <source>
        <dbReference type="Pfam" id="PF00155"/>
    </source>
</evidence>
<dbReference type="SUPFAM" id="SSF53383">
    <property type="entry name" value="PLP-dependent transferases"/>
    <property type="match status" value="1"/>
</dbReference>
<accession>A0A6L7GAC8</accession>
<keyword evidence="6" id="KW-1185">Reference proteome</keyword>
<evidence type="ECO:0000313" key="6">
    <source>
        <dbReference type="Proteomes" id="UP000477911"/>
    </source>
</evidence>
<evidence type="ECO:0000256" key="1">
    <source>
        <dbReference type="ARBA" id="ARBA00001933"/>
    </source>
</evidence>
<protein>
    <submittedName>
        <fullName evidence="5">Aminotransferase class I/II-fold pyridoxal phosphate-dependent enzyme</fullName>
    </submittedName>
</protein>
<keyword evidence="5" id="KW-0032">Aminotransferase</keyword>
<dbReference type="Gene3D" id="3.90.1150.10">
    <property type="entry name" value="Aspartate Aminotransferase, domain 1"/>
    <property type="match status" value="1"/>
</dbReference>
<evidence type="ECO:0000256" key="2">
    <source>
        <dbReference type="ARBA" id="ARBA00022679"/>
    </source>
</evidence>
<proteinExistence type="predicted"/>
<dbReference type="PANTHER" id="PTHR13693">
    <property type="entry name" value="CLASS II AMINOTRANSFERASE/8-AMINO-7-OXONONANOATE SYNTHASE"/>
    <property type="match status" value="1"/>
</dbReference>
<dbReference type="InterPro" id="IPR015421">
    <property type="entry name" value="PyrdxlP-dep_Trfase_major"/>
</dbReference>
<dbReference type="GO" id="GO:0030170">
    <property type="term" value="F:pyridoxal phosphate binding"/>
    <property type="evidence" value="ECO:0007669"/>
    <property type="project" value="InterPro"/>
</dbReference>